<dbReference type="Gene3D" id="1.20.272.10">
    <property type="match status" value="1"/>
</dbReference>
<gene>
    <name evidence="9" type="ORF">BMIN_0472</name>
</gene>
<evidence type="ECO:0000256" key="7">
    <source>
        <dbReference type="ARBA" id="ARBA00049244"/>
    </source>
</evidence>
<keyword evidence="10" id="KW-1185">Reference proteome</keyword>
<dbReference type="eggNOG" id="COG1466">
    <property type="taxonomic scope" value="Bacteria"/>
</dbReference>
<accession>A0A087BNH4</accession>
<comment type="catalytic activity">
    <reaction evidence="7">
        <text>DNA(n) + a 2'-deoxyribonucleoside 5'-triphosphate = DNA(n+1) + diphosphate</text>
        <dbReference type="Rhea" id="RHEA:22508"/>
        <dbReference type="Rhea" id="RHEA-COMP:17339"/>
        <dbReference type="Rhea" id="RHEA-COMP:17340"/>
        <dbReference type="ChEBI" id="CHEBI:33019"/>
        <dbReference type="ChEBI" id="CHEBI:61560"/>
        <dbReference type="ChEBI" id="CHEBI:173112"/>
        <dbReference type="EC" id="2.7.7.7"/>
    </reaction>
</comment>
<name>A0A087BNH4_9BIFI</name>
<comment type="similarity">
    <text evidence="6">Belongs to the DNA polymerase HolA subunit family.</text>
</comment>
<dbReference type="InterPro" id="IPR008921">
    <property type="entry name" value="DNA_pol3_clamp-load_cplx_C"/>
</dbReference>
<dbReference type="NCBIfam" id="TIGR01128">
    <property type="entry name" value="holA"/>
    <property type="match status" value="1"/>
</dbReference>
<dbReference type="Proteomes" id="UP000029014">
    <property type="component" value="Unassembled WGS sequence"/>
</dbReference>
<keyword evidence="5 9" id="KW-0239">DNA-directed DNA polymerase</keyword>
<dbReference type="STRING" id="1693.BMIN_0472"/>
<dbReference type="GO" id="GO:0006261">
    <property type="term" value="P:DNA-templated DNA replication"/>
    <property type="evidence" value="ECO:0007669"/>
    <property type="project" value="TreeGrafter"/>
</dbReference>
<dbReference type="AlphaFoldDB" id="A0A087BNH4"/>
<proteinExistence type="inferred from homology"/>
<keyword evidence="3" id="KW-0548">Nucleotidyltransferase</keyword>
<comment type="caution">
    <text evidence="9">The sequence shown here is derived from an EMBL/GenBank/DDBJ whole genome shotgun (WGS) entry which is preliminary data.</text>
</comment>
<dbReference type="PANTHER" id="PTHR34388:SF1">
    <property type="entry name" value="DNA POLYMERASE III SUBUNIT DELTA"/>
    <property type="match status" value="1"/>
</dbReference>
<keyword evidence="4" id="KW-0235">DNA replication</keyword>
<evidence type="ECO:0000256" key="3">
    <source>
        <dbReference type="ARBA" id="ARBA00022695"/>
    </source>
</evidence>
<dbReference type="PANTHER" id="PTHR34388">
    <property type="entry name" value="DNA POLYMERASE III SUBUNIT DELTA"/>
    <property type="match status" value="1"/>
</dbReference>
<dbReference type="InterPro" id="IPR048466">
    <property type="entry name" value="DNA_pol3_delta-like_C"/>
</dbReference>
<protein>
    <recommendedName>
        <fullName evidence="1">DNA-directed DNA polymerase</fullName>
        <ecNumber evidence="1">2.7.7.7</ecNumber>
    </recommendedName>
</protein>
<evidence type="ECO:0000256" key="5">
    <source>
        <dbReference type="ARBA" id="ARBA00022932"/>
    </source>
</evidence>
<evidence type="ECO:0000313" key="10">
    <source>
        <dbReference type="Proteomes" id="UP000029014"/>
    </source>
</evidence>
<organism evidence="9 10">
    <name type="scientific">Bifidobacterium minimum</name>
    <dbReference type="NCBI Taxonomy" id="1693"/>
    <lineage>
        <taxon>Bacteria</taxon>
        <taxon>Bacillati</taxon>
        <taxon>Actinomycetota</taxon>
        <taxon>Actinomycetes</taxon>
        <taxon>Bifidobacteriales</taxon>
        <taxon>Bifidobacteriaceae</taxon>
        <taxon>Bifidobacterium</taxon>
    </lineage>
</organism>
<dbReference type="SUPFAM" id="SSF48019">
    <property type="entry name" value="post-AAA+ oligomerization domain-like"/>
    <property type="match status" value="1"/>
</dbReference>
<keyword evidence="2" id="KW-0808">Transferase</keyword>
<dbReference type="InterPro" id="IPR005790">
    <property type="entry name" value="DNA_polIII_delta"/>
</dbReference>
<dbReference type="GO" id="GO:0003887">
    <property type="term" value="F:DNA-directed DNA polymerase activity"/>
    <property type="evidence" value="ECO:0007669"/>
    <property type="project" value="UniProtKB-KW"/>
</dbReference>
<dbReference type="EMBL" id="JGZD01000009">
    <property type="protein sequence ID" value="KFI72574.1"/>
    <property type="molecule type" value="Genomic_DNA"/>
</dbReference>
<dbReference type="Pfam" id="PF21694">
    <property type="entry name" value="DNA_pol3_delta_C"/>
    <property type="match status" value="1"/>
</dbReference>
<dbReference type="EC" id="2.7.7.7" evidence="1"/>
<evidence type="ECO:0000256" key="2">
    <source>
        <dbReference type="ARBA" id="ARBA00022679"/>
    </source>
</evidence>
<sequence length="327" mass="34514">MTIVIGKDDYLASRSIRECREKALRVHPDAELVDVDAASDDRYAFEEAVGPSLFSSVSIVTVSNLAYADEGLRDSMVDFCRSARGGTDGRRDSESVVIARHDGGAKGRGVVNALVKAGAVKVAVPDLTKPEAQLNFVLRCFERRRKRVTPEAAQQLVAVLGDSVGELAAMCEQLCDDFPCDPLGVDTVSDYLTANPRMTGFAVADKAMSGNAGLAVSAARDAVAQGVQPLALIGALAMTLRTMAKVSAIREGTLSASEAGLRPWAVTKATRQLRGWTSEGMCRCVRLLADADEAAKGGAGDPMYALERSVIAIAARGREDVGGHASI</sequence>
<dbReference type="GO" id="GO:0009360">
    <property type="term" value="C:DNA polymerase III complex"/>
    <property type="evidence" value="ECO:0007669"/>
    <property type="project" value="TreeGrafter"/>
</dbReference>
<evidence type="ECO:0000256" key="6">
    <source>
        <dbReference type="ARBA" id="ARBA00034754"/>
    </source>
</evidence>
<evidence type="ECO:0000313" key="9">
    <source>
        <dbReference type="EMBL" id="KFI72574.1"/>
    </source>
</evidence>
<dbReference type="GO" id="GO:0003677">
    <property type="term" value="F:DNA binding"/>
    <property type="evidence" value="ECO:0007669"/>
    <property type="project" value="InterPro"/>
</dbReference>
<evidence type="ECO:0000259" key="8">
    <source>
        <dbReference type="Pfam" id="PF21694"/>
    </source>
</evidence>
<feature type="domain" description="DNA polymerase III delta subunit-like C-terminal" evidence="8">
    <location>
        <begin position="201"/>
        <end position="311"/>
    </location>
</feature>
<reference evidence="9 10" key="1">
    <citation type="submission" date="2014-03" db="EMBL/GenBank/DDBJ databases">
        <title>Genomics of Bifidobacteria.</title>
        <authorList>
            <person name="Ventura M."/>
            <person name="Milani C."/>
            <person name="Lugli G.A."/>
        </authorList>
    </citation>
    <scope>NUCLEOTIDE SEQUENCE [LARGE SCALE GENOMIC DNA]</scope>
    <source>
        <strain evidence="9 10">LMG 11592</strain>
    </source>
</reference>
<evidence type="ECO:0000256" key="4">
    <source>
        <dbReference type="ARBA" id="ARBA00022705"/>
    </source>
</evidence>
<evidence type="ECO:0000256" key="1">
    <source>
        <dbReference type="ARBA" id="ARBA00012417"/>
    </source>
</evidence>